<evidence type="ECO:0000256" key="3">
    <source>
        <dbReference type="SAM" id="SignalP"/>
    </source>
</evidence>
<reference evidence="4" key="2">
    <citation type="submission" date="2023-05" db="EMBL/GenBank/DDBJ databases">
        <authorList>
            <consortium name="Lawrence Berkeley National Laboratory"/>
            <person name="Steindorff A."/>
            <person name="Hensen N."/>
            <person name="Bonometti L."/>
            <person name="Westerberg I."/>
            <person name="Brannstrom I.O."/>
            <person name="Guillou S."/>
            <person name="Cros-Aarteil S."/>
            <person name="Calhoun S."/>
            <person name="Haridas S."/>
            <person name="Kuo A."/>
            <person name="Mondo S."/>
            <person name="Pangilinan J."/>
            <person name="Riley R."/>
            <person name="Labutti K."/>
            <person name="Andreopoulos B."/>
            <person name="Lipzen A."/>
            <person name="Chen C."/>
            <person name="Yanf M."/>
            <person name="Daum C."/>
            <person name="Ng V."/>
            <person name="Clum A."/>
            <person name="Ohm R."/>
            <person name="Martin F."/>
            <person name="Silar P."/>
            <person name="Natvig D."/>
            <person name="Lalanne C."/>
            <person name="Gautier V."/>
            <person name="Ament-Velasquez S.L."/>
            <person name="Kruys A."/>
            <person name="Hutchinson M.I."/>
            <person name="Powell A.J."/>
            <person name="Barry K."/>
            <person name="Miller A.N."/>
            <person name="Grigoriev I.V."/>
            <person name="Debuchy R."/>
            <person name="Gladieux P."/>
            <person name="Thoren M.H."/>
            <person name="Johannesson H."/>
        </authorList>
    </citation>
    <scope>NUCLEOTIDE SEQUENCE</scope>
    <source>
        <strain evidence="4">PSN293</strain>
    </source>
</reference>
<feature type="signal peptide" evidence="3">
    <location>
        <begin position="1"/>
        <end position="19"/>
    </location>
</feature>
<name>A0AAN7B776_9PEZI</name>
<dbReference type="EMBL" id="MU858124">
    <property type="protein sequence ID" value="KAK4212617.1"/>
    <property type="molecule type" value="Genomic_DNA"/>
</dbReference>
<feature type="region of interest" description="Disordered" evidence="1">
    <location>
        <begin position="243"/>
        <end position="301"/>
    </location>
</feature>
<keyword evidence="2" id="KW-1133">Transmembrane helix</keyword>
<keyword evidence="2" id="KW-0812">Transmembrane</keyword>
<feature type="chain" id="PRO_5042888436" evidence="3">
    <location>
        <begin position="20"/>
        <end position="324"/>
    </location>
</feature>
<feature type="compositionally biased region" description="Basic and acidic residues" evidence="1">
    <location>
        <begin position="243"/>
        <end position="257"/>
    </location>
</feature>
<evidence type="ECO:0000313" key="4">
    <source>
        <dbReference type="EMBL" id="KAK4212617.1"/>
    </source>
</evidence>
<keyword evidence="5" id="KW-1185">Reference proteome</keyword>
<reference evidence="4" key="1">
    <citation type="journal article" date="2023" name="Mol. Phylogenet. Evol.">
        <title>Genome-scale phylogeny and comparative genomics of the fungal order Sordariales.</title>
        <authorList>
            <person name="Hensen N."/>
            <person name="Bonometti L."/>
            <person name="Westerberg I."/>
            <person name="Brannstrom I.O."/>
            <person name="Guillou S."/>
            <person name="Cros-Aarteil S."/>
            <person name="Calhoun S."/>
            <person name="Haridas S."/>
            <person name="Kuo A."/>
            <person name="Mondo S."/>
            <person name="Pangilinan J."/>
            <person name="Riley R."/>
            <person name="LaButti K."/>
            <person name="Andreopoulos B."/>
            <person name="Lipzen A."/>
            <person name="Chen C."/>
            <person name="Yan M."/>
            <person name="Daum C."/>
            <person name="Ng V."/>
            <person name="Clum A."/>
            <person name="Steindorff A."/>
            <person name="Ohm R.A."/>
            <person name="Martin F."/>
            <person name="Silar P."/>
            <person name="Natvig D.O."/>
            <person name="Lalanne C."/>
            <person name="Gautier V."/>
            <person name="Ament-Velasquez S.L."/>
            <person name="Kruys A."/>
            <person name="Hutchinson M.I."/>
            <person name="Powell A.J."/>
            <person name="Barry K."/>
            <person name="Miller A.N."/>
            <person name="Grigoriev I.V."/>
            <person name="Debuchy R."/>
            <person name="Gladieux P."/>
            <person name="Hiltunen Thoren M."/>
            <person name="Johannesson H."/>
        </authorList>
    </citation>
    <scope>NUCLEOTIDE SEQUENCE</scope>
    <source>
        <strain evidence="4">PSN293</strain>
    </source>
</reference>
<organism evidence="4 5">
    <name type="scientific">Rhypophila decipiens</name>
    <dbReference type="NCBI Taxonomy" id="261697"/>
    <lineage>
        <taxon>Eukaryota</taxon>
        <taxon>Fungi</taxon>
        <taxon>Dikarya</taxon>
        <taxon>Ascomycota</taxon>
        <taxon>Pezizomycotina</taxon>
        <taxon>Sordariomycetes</taxon>
        <taxon>Sordariomycetidae</taxon>
        <taxon>Sordariales</taxon>
        <taxon>Naviculisporaceae</taxon>
        <taxon>Rhypophila</taxon>
    </lineage>
</organism>
<dbReference type="AlphaFoldDB" id="A0AAN7B776"/>
<evidence type="ECO:0000256" key="2">
    <source>
        <dbReference type="SAM" id="Phobius"/>
    </source>
</evidence>
<proteinExistence type="predicted"/>
<feature type="compositionally biased region" description="Polar residues" evidence="1">
    <location>
        <begin position="288"/>
        <end position="301"/>
    </location>
</feature>
<feature type="transmembrane region" description="Helical" evidence="2">
    <location>
        <begin position="305"/>
        <end position="323"/>
    </location>
</feature>
<comment type="caution">
    <text evidence="4">The sequence shown here is derived from an EMBL/GenBank/DDBJ whole genome shotgun (WGS) entry which is preliminary data.</text>
</comment>
<feature type="compositionally biased region" description="Basic and acidic residues" evidence="1">
    <location>
        <begin position="272"/>
        <end position="286"/>
    </location>
</feature>
<evidence type="ECO:0000256" key="1">
    <source>
        <dbReference type="SAM" id="MobiDB-lite"/>
    </source>
</evidence>
<gene>
    <name evidence="4" type="ORF">QBC37DRAFT_191658</name>
</gene>
<dbReference type="Proteomes" id="UP001301769">
    <property type="component" value="Unassembled WGS sequence"/>
</dbReference>
<accession>A0AAN7B776</accession>
<sequence length="324" mass="37125">MALLTYTLIWTLDFAPCLTCWNEPLPTVHWNFMRKIVGRELLKLQVLTPLQPVPRPDYFVKWVHNRANSYKLENTVTVTTGPHVDKDFVVSIWDHLLVLFFLHWLTPKSTDNSHIATALEVFIEQGSAGTESSWRAFVAVRKGSEQEKSERVQVDFEVESGEHKKCVRITFDNHMEISGRKYFWENAHLPVSFRDVSNWDVGDNGKSRCKLFTLRSWIDYATYEEFPNRDRILELLEQHKVENVNDGPSKSKSEKAGKSSVPNPLNGAKISRTQEHESPGIEDKKQGRSSLSMGNNPRSPHTPSSVFGILLAVLIFMVFVEMIP</sequence>
<keyword evidence="2" id="KW-0472">Membrane</keyword>
<evidence type="ECO:0000313" key="5">
    <source>
        <dbReference type="Proteomes" id="UP001301769"/>
    </source>
</evidence>
<protein>
    <submittedName>
        <fullName evidence="4">Uncharacterized protein</fullName>
    </submittedName>
</protein>
<keyword evidence="3" id="KW-0732">Signal</keyword>